<accession>A0A8S5VGK5</accession>
<protein>
    <submittedName>
        <fullName evidence="1">Uncharacterized protein</fullName>
    </submittedName>
</protein>
<dbReference type="EMBL" id="BK016265">
    <property type="protein sequence ID" value="DAG05844.1"/>
    <property type="molecule type" value="Genomic_DNA"/>
</dbReference>
<organism evidence="1">
    <name type="scientific">Myoviridae sp. ctkfK18</name>
    <dbReference type="NCBI Taxonomy" id="2825165"/>
    <lineage>
        <taxon>Viruses</taxon>
        <taxon>Duplodnaviria</taxon>
        <taxon>Heunggongvirae</taxon>
        <taxon>Uroviricota</taxon>
        <taxon>Caudoviricetes</taxon>
    </lineage>
</organism>
<reference evidence="1" key="1">
    <citation type="journal article" date="2021" name="Proc. Natl. Acad. Sci. U.S.A.">
        <title>A Catalog of Tens of Thousands of Viruses from Human Metagenomes Reveals Hidden Associations with Chronic Diseases.</title>
        <authorList>
            <person name="Tisza M.J."/>
            <person name="Buck C.B."/>
        </authorList>
    </citation>
    <scope>NUCLEOTIDE SEQUENCE</scope>
    <source>
        <strain evidence="1">CtkfK18</strain>
    </source>
</reference>
<name>A0A8S5VGK5_9CAUD</name>
<evidence type="ECO:0000313" key="1">
    <source>
        <dbReference type="EMBL" id="DAG05844.1"/>
    </source>
</evidence>
<sequence>MNKYKRKLEYIESNHTIVAKWSDREEREVVLVESVKDCTILNDGQDCRYTLSKAMDPWTHHIMVHPNGCIEFEKRENVSKILTEEVK</sequence>
<proteinExistence type="predicted"/>